<comment type="pathway">
    <text evidence="7">Bacterial outer membrane biogenesis; LPS lipid A biosynthesis.</text>
</comment>
<keyword evidence="1 7" id="KW-0444">Lipid biosynthesis</keyword>
<reference evidence="10 11" key="1">
    <citation type="journal article" date="2018" name="Environ. Microbiol.">
        <title>Ecological and genomic features of two widespread freshwater picocyanobacteria.</title>
        <authorList>
            <person name="Cabello-Yeves P.J."/>
            <person name="Picazo A."/>
            <person name="Camacho A."/>
            <person name="Callieri C."/>
            <person name="Rosselli R."/>
            <person name="Roda-Garcia J.J."/>
            <person name="Coutinho F.H."/>
            <person name="Rodriguez-Valera F."/>
        </authorList>
    </citation>
    <scope>NUCLEOTIDE SEQUENCE [LARGE SCALE GENOMIC DNA]</scope>
    <source>
        <strain evidence="10 11">Tous</strain>
    </source>
</reference>
<dbReference type="EMBL" id="PXXO01000001">
    <property type="protein sequence ID" value="PSJ07399.1"/>
    <property type="molecule type" value="Genomic_DNA"/>
</dbReference>
<dbReference type="InterPro" id="IPR011004">
    <property type="entry name" value="Trimer_LpxA-like_sf"/>
</dbReference>
<evidence type="ECO:0000256" key="6">
    <source>
        <dbReference type="ARBA" id="ARBA00023315"/>
    </source>
</evidence>
<dbReference type="InterPro" id="IPR007691">
    <property type="entry name" value="LpxD"/>
</dbReference>
<dbReference type="GO" id="GO:0103118">
    <property type="term" value="F:UDP-3-O-[(3R)-3-hydroxyacyl]-glucosamine N-acyltransferase activity"/>
    <property type="evidence" value="ECO:0007669"/>
    <property type="project" value="UniProtKB-EC"/>
</dbReference>
<dbReference type="GO" id="GO:0009245">
    <property type="term" value="P:lipid A biosynthetic process"/>
    <property type="evidence" value="ECO:0007669"/>
    <property type="project" value="UniProtKB-UniRule"/>
</dbReference>
<evidence type="ECO:0000259" key="8">
    <source>
        <dbReference type="Pfam" id="PF04613"/>
    </source>
</evidence>
<comment type="function">
    <text evidence="7">Catalyzes the N-acylation of UDP-3-O-acylglucosamine using 3-hydroxyacyl-ACP as the acyl donor. Is involved in the biosynthesis of lipid A, a phosphorylated glycolipid that anchors the lipopolysaccharide to the outer membrane of the cell.</text>
</comment>
<feature type="active site" description="Proton acceptor" evidence="7">
    <location>
        <position position="251"/>
    </location>
</feature>
<dbReference type="CDD" id="cd03352">
    <property type="entry name" value="LbH_LpxD"/>
    <property type="match status" value="1"/>
</dbReference>
<proteinExistence type="inferred from homology"/>
<keyword evidence="4 7" id="KW-0677">Repeat</keyword>
<sequence length="350" mass="35698">MRFSELLSQLSEVTDASLRHLADDPELHGAAALDQAQADQLTFLEPGNALAAALAGSNAGAILLPARGDEAAALQQLALERGLAWIALADPRLAFAEALAALHPRRQPAAGIHPSAVVDPSAVVGMGSHLGPLVVIGANVQIGASCVLHPQVVLYEDVQIGDDCELHAGAVLHPGSRLGRGCVVHSNAVVGSEGFGFVPTANGWRKMPQTGQVVLEEGVEVGCGSTIDRPSVGETRIGAGTKIDNLVHIGHGVSTGKGCALAAQVGIAGGARLGNGVILAGQVGLANKAVMGDRAIASSKSGVHGEVAAGEVVSGYPAISNRLWLRSSAIFNKLPELAKALRQLEKQAKP</sequence>
<keyword evidence="6 7" id="KW-0012">Acyltransferase</keyword>
<accession>A0A2P7N1R5</accession>
<feature type="domain" description="UDP-3-O-[3-hydroxymyristoyl] glucosamine N-acyltransferase non-repeat region" evidence="8">
    <location>
        <begin position="24"/>
        <end position="100"/>
    </location>
</feature>
<dbReference type="OrthoDB" id="9784739at2"/>
<evidence type="ECO:0000256" key="1">
    <source>
        <dbReference type="ARBA" id="ARBA00022516"/>
    </source>
</evidence>
<evidence type="ECO:0000256" key="4">
    <source>
        <dbReference type="ARBA" id="ARBA00022737"/>
    </source>
</evidence>
<evidence type="ECO:0000259" key="9">
    <source>
        <dbReference type="Pfam" id="PF25087"/>
    </source>
</evidence>
<comment type="subunit">
    <text evidence="7">Homotrimer.</text>
</comment>
<keyword evidence="11" id="KW-1185">Reference proteome</keyword>
<dbReference type="UniPathway" id="UPA00973"/>
<dbReference type="PANTHER" id="PTHR43378:SF2">
    <property type="entry name" value="UDP-3-O-ACYLGLUCOSAMINE N-ACYLTRANSFERASE 1, MITOCHONDRIAL-RELATED"/>
    <property type="match status" value="1"/>
</dbReference>
<dbReference type="Pfam" id="PF25087">
    <property type="entry name" value="GMPPB_C"/>
    <property type="match status" value="1"/>
</dbReference>
<evidence type="ECO:0000256" key="3">
    <source>
        <dbReference type="ARBA" id="ARBA00022679"/>
    </source>
</evidence>
<evidence type="ECO:0000256" key="7">
    <source>
        <dbReference type="HAMAP-Rule" id="MF_00523"/>
    </source>
</evidence>
<comment type="catalytic activity">
    <reaction evidence="7">
        <text>a UDP-3-O-[(3R)-3-hydroxyacyl]-alpha-D-glucosamine + a (3R)-hydroxyacyl-[ACP] = a UDP-2-N,3-O-bis[(3R)-3-hydroxyacyl]-alpha-D-glucosamine + holo-[ACP] + H(+)</text>
        <dbReference type="Rhea" id="RHEA:53836"/>
        <dbReference type="Rhea" id="RHEA-COMP:9685"/>
        <dbReference type="Rhea" id="RHEA-COMP:9945"/>
        <dbReference type="ChEBI" id="CHEBI:15378"/>
        <dbReference type="ChEBI" id="CHEBI:64479"/>
        <dbReference type="ChEBI" id="CHEBI:78827"/>
        <dbReference type="ChEBI" id="CHEBI:137740"/>
        <dbReference type="ChEBI" id="CHEBI:137748"/>
        <dbReference type="EC" id="2.3.1.191"/>
    </reaction>
</comment>
<dbReference type="HAMAP" id="MF_00523">
    <property type="entry name" value="LpxD"/>
    <property type="match status" value="1"/>
</dbReference>
<organism evidence="10 11">
    <name type="scientific">Cyanobium usitatum str. Tous</name>
    <dbReference type="NCBI Taxonomy" id="2116684"/>
    <lineage>
        <taxon>Bacteria</taxon>
        <taxon>Bacillati</taxon>
        <taxon>Cyanobacteriota</taxon>
        <taxon>Cyanophyceae</taxon>
        <taxon>Synechococcales</taxon>
        <taxon>Prochlorococcaceae</taxon>
        <taxon>Cyanobium</taxon>
    </lineage>
</organism>
<gene>
    <name evidence="7 10" type="primary">lpxD</name>
    <name evidence="10" type="ORF">C7K55_01305</name>
</gene>
<feature type="domain" description="Mannose-1-phosphate guanyltransferase C-terminal" evidence="9">
    <location>
        <begin position="113"/>
        <end position="193"/>
    </location>
</feature>
<dbReference type="Gene3D" id="2.160.10.10">
    <property type="entry name" value="Hexapeptide repeat proteins"/>
    <property type="match status" value="1"/>
</dbReference>
<dbReference type="PANTHER" id="PTHR43378">
    <property type="entry name" value="UDP-3-O-ACYLGLUCOSAMINE N-ACYLTRANSFERASE"/>
    <property type="match status" value="1"/>
</dbReference>
<dbReference type="Proteomes" id="UP000243002">
    <property type="component" value="Unassembled WGS sequence"/>
</dbReference>
<comment type="caution">
    <text evidence="10">The sequence shown here is derived from an EMBL/GenBank/DDBJ whole genome shotgun (WGS) entry which is preliminary data.</text>
</comment>
<dbReference type="GO" id="GO:0016410">
    <property type="term" value="F:N-acyltransferase activity"/>
    <property type="evidence" value="ECO:0007669"/>
    <property type="project" value="InterPro"/>
</dbReference>
<dbReference type="AlphaFoldDB" id="A0A2P7N1R5"/>
<dbReference type="NCBIfam" id="NF002060">
    <property type="entry name" value="PRK00892.1"/>
    <property type="match status" value="1"/>
</dbReference>
<dbReference type="Gene3D" id="3.40.1390.10">
    <property type="entry name" value="MurE/MurF, N-terminal domain"/>
    <property type="match status" value="1"/>
</dbReference>
<evidence type="ECO:0000313" key="11">
    <source>
        <dbReference type="Proteomes" id="UP000243002"/>
    </source>
</evidence>
<keyword evidence="2 7" id="KW-0441">Lipid A biosynthesis</keyword>
<name>A0A2P7N1R5_9CYAN</name>
<evidence type="ECO:0000256" key="2">
    <source>
        <dbReference type="ARBA" id="ARBA00022556"/>
    </source>
</evidence>
<keyword evidence="3 7" id="KW-0808">Transferase</keyword>
<dbReference type="InterPro" id="IPR020573">
    <property type="entry name" value="UDP_GlcNAc_AcTrfase_non-rep"/>
</dbReference>
<dbReference type="NCBIfam" id="TIGR01853">
    <property type="entry name" value="lipid_A_lpxD"/>
    <property type="match status" value="1"/>
</dbReference>
<keyword evidence="5 7" id="KW-0443">Lipid metabolism</keyword>
<dbReference type="GO" id="GO:0043886">
    <property type="term" value="F:structural constituent of carboxysome shell"/>
    <property type="evidence" value="ECO:0007669"/>
    <property type="project" value="UniProtKB-ARBA"/>
</dbReference>
<dbReference type="RefSeq" id="WP_106501584.1">
    <property type="nucleotide sequence ID" value="NZ_PXXO01000001.1"/>
</dbReference>
<dbReference type="GO" id="GO:0031470">
    <property type="term" value="C:carboxysome"/>
    <property type="evidence" value="ECO:0007669"/>
    <property type="project" value="UniProtKB-ARBA"/>
</dbReference>
<dbReference type="Pfam" id="PF04613">
    <property type="entry name" value="LpxD"/>
    <property type="match status" value="1"/>
</dbReference>
<evidence type="ECO:0000313" key="10">
    <source>
        <dbReference type="EMBL" id="PSJ07399.1"/>
    </source>
</evidence>
<dbReference type="EC" id="2.3.1.191" evidence="7"/>
<evidence type="ECO:0000256" key="5">
    <source>
        <dbReference type="ARBA" id="ARBA00023098"/>
    </source>
</evidence>
<dbReference type="InterPro" id="IPR056729">
    <property type="entry name" value="GMPPB_C"/>
</dbReference>
<dbReference type="SUPFAM" id="SSF51161">
    <property type="entry name" value="Trimeric LpxA-like enzymes"/>
    <property type="match status" value="1"/>
</dbReference>
<protein>
    <recommendedName>
        <fullName evidence="7">UDP-3-O-acylglucosamine N-acyltransferase</fullName>
        <ecNumber evidence="7">2.3.1.191</ecNumber>
    </recommendedName>
</protein>
<dbReference type="GO" id="GO:0016020">
    <property type="term" value="C:membrane"/>
    <property type="evidence" value="ECO:0007669"/>
    <property type="project" value="GOC"/>
</dbReference>
<comment type="similarity">
    <text evidence="7">Belongs to the transferase hexapeptide repeat family. LpxD subfamily.</text>
</comment>